<dbReference type="PANTHER" id="PTHR30627">
    <property type="entry name" value="PEPTIDOGLYCAN D,D-TRANSPEPTIDASE"/>
    <property type="match status" value="1"/>
</dbReference>
<feature type="domain" description="Penicillin binding protein A dimerisation" evidence="2">
    <location>
        <begin position="52"/>
        <end position="136"/>
    </location>
</feature>
<accession>A0A848L0M7</accession>
<proteinExistence type="predicted"/>
<protein>
    <submittedName>
        <fullName evidence="3">Penicillin-binding protein 2</fullName>
    </submittedName>
</protein>
<keyword evidence="4" id="KW-1185">Reference proteome</keyword>
<dbReference type="EMBL" id="JABBNB010000015">
    <property type="protein sequence ID" value="NMO02625.1"/>
    <property type="molecule type" value="Genomic_DNA"/>
</dbReference>
<dbReference type="InterPro" id="IPR012338">
    <property type="entry name" value="Beta-lactam/transpept-like"/>
</dbReference>
<feature type="domain" description="Penicillin-binding protein transpeptidase" evidence="1">
    <location>
        <begin position="162"/>
        <end position="491"/>
    </location>
</feature>
<dbReference type="Pfam" id="PF00905">
    <property type="entry name" value="Transpeptidase"/>
    <property type="match status" value="1"/>
</dbReference>
<sequence length="500" mass="52944">MNKQIQRLAMVVVVMAVILIGNATYVQVFKADTLKNDSRNSRVLIDEYSRQRGLITAGSMVIANSVATNDRFKFLRVYPNRSAAAFAPVTGYFSYQFASERIEKNQDPILNGSDDRLFGQRFLDMFSGRDPRGGNVVTTINPKLQQVAYNALRNGCDGGCRGSVVAIEPSTGRILALASAPSYDPNMLASHDQNVRESAWTRWNNSNDQPMLNRAIDQRYPPGSTFKVVTTAAALRAGIHTDIRLTASPTLQLPDSPEPMTNYAGETCPDSSGGTVSLTQAFQYSCNTAFADLTIHKMSNATSALIDMATKFGMNQSQPGIPIPVRATSQTGDIPGLATLGQASIGQASVVMSPLQNAIIAATVANGGVRMQPYLVEKLQAPDLRTLYTTQPTTINEPITSTEAATLTQLMIDSEQHTAGSGGSIPIASKTGTAEHCEAASCAGQTPYSWYIAFGPSANAKIAVAVIVENGQLGNASTGGAIAAPIGRAVINALVGGGNG</sequence>
<evidence type="ECO:0000259" key="1">
    <source>
        <dbReference type="Pfam" id="PF00905"/>
    </source>
</evidence>
<dbReference type="PANTHER" id="PTHR30627:SF24">
    <property type="entry name" value="PENICILLIN-BINDING PROTEIN 4B"/>
    <property type="match status" value="1"/>
</dbReference>
<dbReference type="Pfam" id="PF21922">
    <property type="entry name" value="PBP_dimer_2"/>
    <property type="match status" value="1"/>
</dbReference>
<evidence type="ECO:0000313" key="4">
    <source>
        <dbReference type="Proteomes" id="UP000550729"/>
    </source>
</evidence>
<dbReference type="Gene3D" id="3.90.1310.10">
    <property type="entry name" value="Penicillin-binding protein 2a (Domain 2)"/>
    <property type="match status" value="1"/>
</dbReference>
<reference evidence="3 4" key="1">
    <citation type="submission" date="2020-04" db="EMBL/GenBank/DDBJ databases">
        <title>Gordonia sp. nov. TBRC 11910.</title>
        <authorList>
            <person name="Suriyachadkun C."/>
        </authorList>
    </citation>
    <scope>NUCLEOTIDE SEQUENCE [LARGE SCALE GENOMIC DNA]</scope>
    <source>
        <strain evidence="3 4">TBRC 11910</strain>
    </source>
</reference>
<dbReference type="GO" id="GO:0008658">
    <property type="term" value="F:penicillin binding"/>
    <property type="evidence" value="ECO:0007669"/>
    <property type="project" value="InterPro"/>
</dbReference>
<dbReference type="InterPro" id="IPR001460">
    <property type="entry name" value="PCN-bd_Tpept"/>
</dbReference>
<comment type="caution">
    <text evidence="3">The sequence shown here is derived from an EMBL/GenBank/DDBJ whole genome shotgun (WGS) entry which is preliminary data.</text>
</comment>
<gene>
    <name evidence="3" type="ORF">HH308_15535</name>
</gene>
<dbReference type="GO" id="GO:0071555">
    <property type="term" value="P:cell wall organization"/>
    <property type="evidence" value="ECO:0007669"/>
    <property type="project" value="TreeGrafter"/>
</dbReference>
<dbReference type="SUPFAM" id="SSF56601">
    <property type="entry name" value="beta-lactamase/transpeptidase-like"/>
    <property type="match status" value="1"/>
</dbReference>
<dbReference type="InterPro" id="IPR050515">
    <property type="entry name" value="Beta-lactam/transpept"/>
</dbReference>
<dbReference type="Proteomes" id="UP000550729">
    <property type="component" value="Unassembled WGS sequence"/>
</dbReference>
<name>A0A848L0M7_9ACTN</name>
<dbReference type="RefSeq" id="WP_170195130.1">
    <property type="nucleotide sequence ID" value="NZ_JABBNB010000015.1"/>
</dbReference>
<evidence type="ECO:0000259" key="2">
    <source>
        <dbReference type="Pfam" id="PF21922"/>
    </source>
</evidence>
<dbReference type="Gene3D" id="3.40.710.10">
    <property type="entry name" value="DD-peptidase/beta-lactamase superfamily"/>
    <property type="match status" value="1"/>
</dbReference>
<organism evidence="3 4">
    <name type="scientific">Gordonia asplenii</name>
    <dbReference type="NCBI Taxonomy" id="2725283"/>
    <lineage>
        <taxon>Bacteria</taxon>
        <taxon>Bacillati</taxon>
        <taxon>Actinomycetota</taxon>
        <taxon>Actinomycetes</taxon>
        <taxon>Mycobacteriales</taxon>
        <taxon>Gordoniaceae</taxon>
        <taxon>Gordonia</taxon>
    </lineage>
</organism>
<dbReference type="GO" id="GO:0071972">
    <property type="term" value="F:peptidoglycan L,D-transpeptidase activity"/>
    <property type="evidence" value="ECO:0007669"/>
    <property type="project" value="TreeGrafter"/>
</dbReference>
<dbReference type="AlphaFoldDB" id="A0A848L0M7"/>
<dbReference type="InterPro" id="IPR054120">
    <property type="entry name" value="PBPA_dimer"/>
</dbReference>
<dbReference type="GO" id="GO:0005886">
    <property type="term" value="C:plasma membrane"/>
    <property type="evidence" value="ECO:0007669"/>
    <property type="project" value="TreeGrafter"/>
</dbReference>
<evidence type="ECO:0000313" key="3">
    <source>
        <dbReference type="EMBL" id="NMO02625.1"/>
    </source>
</evidence>